<feature type="domain" description="EGF-like" evidence="2">
    <location>
        <begin position="1659"/>
        <end position="1706"/>
    </location>
</feature>
<feature type="domain" description="EGF-like" evidence="2">
    <location>
        <begin position="1056"/>
        <end position="1097"/>
    </location>
</feature>
<dbReference type="Proteomes" id="UP000683925">
    <property type="component" value="Unassembled WGS sequence"/>
</dbReference>
<feature type="domain" description="EGF-like" evidence="2">
    <location>
        <begin position="1197"/>
        <end position="1235"/>
    </location>
</feature>
<dbReference type="PANTHER" id="PTHR15332:SF175">
    <property type="entry name" value="PROPROTEIN CONVERTASE SUBTILISIN_KEXIN TYPE 5-LIKE"/>
    <property type="match status" value="1"/>
</dbReference>
<dbReference type="InterPro" id="IPR006212">
    <property type="entry name" value="Furin_repeat"/>
</dbReference>
<feature type="transmembrane region" description="Helical" evidence="1">
    <location>
        <begin position="2899"/>
        <end position="2920"/>
    </location>
</feature>
<feature type="domain" description="EGF-like" evidence="2">
    <location>
        <begin position="598"/>
        <end position="653"/>
    </location>
</feature>
<dbReference type="PANTHER" id="PTHR15332">
    <property type="entry name" value="PROPROTEIN CONVERTASE SUBTILISIN_KEXIN TYPE 5-LIKE"/>
    <property type="match status" value="1"/>
</dbReference>
<feature type="domain" description="EGF-like" evidence="2">
    <location>
        <begin position="504"/>
        <end position="550"/>
    </location>
</feature>
<accession>A0A8S1TMJ6</accession>
<feature type="transmembrane region" description="Helical" evidence="1">
    <location>
        <begin position="198"/>
        <end position="220"/>
    </location>
</feature>
<feature type="domain" description="EGF-like" evidence="2">
    <location>
        <begin position="1619"/>
        <end position="1647"/>
    </location>
</feature>
<keyword evidence="1" id="KW-0812">Transmembrane</keyword>
<feature type="transmembrane region" description="Helical" evidence="1">
    <location>
        <begin position="2926"/>
        <end position="2947"/>
    </location>
</feature>
<feature type="domain" description="EGF-like" evidence="2">
    <location>
        <begin position="654"/>
        <end position="686"/>
    </location>
</feature>
<feature type="domain" description="EGF-like" evidence="2">
    <location>
        <begin position="957"/>
        <end position="999"/>
    </location>
</feature>
<sequence>MNLIVAFRMQIEFDDIYNGVTCNQGQAQHFFFPIYPYYCISTSPECVGVTTPTIKRTSKNFYYDLFCHPDVQVGASATKKQISIFLNYMSCGSPLGQLVMTLNEEGKYFIQCQYETTEDKIHCYFALIKSGIYKCLYCQDNYYGENCEKYNSTSTQLTSKCQQQNPDGTCALCYPGYGKTSDYDQTCSQSNLSQVVQVVFLTVHAILILQIVLFMSFHAWKMELYNWILSAFVKIHEIQACNIKYCSKCDIDSTTQTEICLVCIYPYVLIKNQCLGDKNCYNQELVYDGTGTLTGCNKRKSCPICNESGCLYCRPGYVLVNSKCEVLTCVKKHCLYCQLDDPNICTVCNDGMGKYLTSAGECECNIQGSQGDYYGTCKSCTTLYCKLCDPTPFSCTYCDSFYGRQLVGNSCVCQTQFFEFYDKTRTDGRPLVCKRCHKTCYACKGTTMIDCVDCGDPNIYHRYLTVKGECACIEGYGNVLSFSTQENKLLPDLTCSKCHKKCAECIQSRPGTSLEYCIKCIDGQNREISDDLDCVCQENYSDNGIYEICYKCYYTCSSCYGVLPTSCLKCSASSHRYLSQKKECLCQDQYYDDNVNMECQQCHYSCQNCLVDSGIDKCTQCPSSRISIIAGSTFICTCQEIGYYDLDGTMECQPCHYSCLTCDGPETYNCLSCDTNYREFDSVQCNCPIASYDIGNLQCQGCHYSCKSCDNVNYDNCLECSEEVQYRFQIGNTCICMEGYYDIIGEPICGKCSYKCQLCKDTSDYCLSCPSNSGRELGSDNSCSCTEEFYDEIQIPVCKMCHFKCQSCTDATEQSCNSCNKNNFRKLINNECVCMQGYFEKEVQECQKCSSYCQECVDQYDNCTACSKDRYLDGNKCFCKTKVQGYQMSTYELKGVIQCQNCHYTCLTCQKSSAPNQCITCLDSENRVQIGSTCTCKDGYFEVGRAVCQKCSIQCKLCISKDDTCLECQENSLRVLNQILKKCVCPDGYYDDGQNSLCQQCHYSCYTCSKMSTLCSECRASSHRQLNDLILTCSCYQGYYDSGVQECQKCHYSCLSCNSFQNCLSCIIQSVSKRVLYLNSCICLPGFYDDGFSASCQKCDYQCSTCITQSYQCTSCPQTRNLQQNCDCLNGYYDIGYALCSKCDANCYRCSKSPTYCIECNAQQNRMLNKQLSNCVCKFGYFELNGVCQQCNLTCYTCSDQQDNCTSCPIDRLQIGSVCKCNDGFYEDYNDKQCYLCHSSCLTCIYTATQCLSCISGDFRILKWGSKCECIDGYYENLTNQNCMQCNQTCLTCKYNANHCTSCDASLHYDIQSNSCVCMSKYYYDVTTKLCQQCHFSCLQCQSQYECTTCNTLTREFDNVTMKCICRNGYFETNTELCQQCHYSCSTCLSSSTNCQNCSQLYFRLLNNNQCQCLQGYYDVGVSMCQKCSEVCKTCQSSSTKCTSCYDSEQHRIQQGDQCTCQSGYFNSGSLICQKCSNSCKTCEFQSHFCTSCDLNQKRIDKSIQKKCPCITGFFEDQNQNCQKCHIKCYDCINSSETCISCNYQVNSHRHSLSYQCNCKDGYYDDGTQIQCQKCSYQCKLCLTASNNCSTCSNSFRQDPPLCNCIDGYFEDEQQTCQPCEYQCSTCTSNPANCLSCKPDRFGPSCECSDGYFEAGLNNCAQCGFQCQTCTQASNNCTSCKGNRLSAPICKCPNGFYDDYVNESCLQCQYTCDTCDANKCITCNGNRILSQEMTCDSPPNSVCYQDTPWCSNCIVAVLNIYFSDELDRLIIVFDFPLDDKLFQSYSLSNKCLQIFEMTSIDKLGRNPLCSISPTDNHELLIQLGDYPSINVGDELIFYTKSLSHLSCEQPLSVFVHNQVEPPKILLQPQLEFDVPDYLINPCVETQVYQMNRMYDGKRALINPYWYYASSSGTNKQLDDFIEYQNTLKDFNLIIPTGTLPINSNITFFVQFSNFLTTSQVQHFIISTHDGDSPTILLNIKKRYFTFQQILLNFNIETIQCYKKNNSTSQNYVYAVQLFQVEKTPKEASESNVNYDITSIQKDHSIVIQEYKLSPNSNYTFQINVTNKISGHNQLQTFKIQIISAGILCQFDGILNVQSFAKDMNLLIQCKDLDAQFDWNADPDMFTEIVCFELTRNQKCIDIHKNIILVNTTEKLQHIKKFSVEPLTIQEWSLKVTKKSAKYHFREVIVFLENEFKVQKVEFNSGYLMRDINNFELLNFTFAFSEDQQLNLIDYSVGIVYDYQIIDILSPTFTTFQFRLFDYITQMNRGNQINLRFNAQFTDNIMPNLYNLNLNLNQPVPCQQLQINQIDLQNNVNYYSIAAICDYSKNFPYSYQLKYFYRESDYHQYLKSQSDYSITFQQYQTSNKFELSLPSSMNSSNINILVQVIHSGGSITNIYQKFNVQKNKLNCSLNFNQSLSLQIKISLLFEAYNNECLNLTLTILDYLKQMLFTAKKQDKQLILSSVKLFRLIQTSNQMDKGQIRLLEEQKQEGTDKCFDKVKKHFIVYGIPQQQNESQIQIKNNIINNVVLIKNLISSSLLELQSILLQLSSIQLFWDQQLEQNKEFSIDSLQSSLILIDDIFQDISQINQPDEVMLNQSMILLDQINIIVSIIQEKAIVDGIHQDFQGVSFNLSLKRISKKHLNQLLNLDINAFDFLVSFCQLEQMNLVFNPYLFSSNFSFNSLDHSNDSEIQIVDQPLKIVSLKNYFKKKPYILIDQLENYIISFNNYTVCKSDLSIIEEFDLICIVKTTNKEIKKCTLIQQYDESLNETLVACQCNYLGEVFLLKSVIMDNAIEYIDTPTIKQKAKNQIGLLTGDPLFIIINIYCFITLIAYSYYIYQELKIQKQGIIKQQCEISSFRQSIHLYPGNLQIFKKELKYLHQITALFYHEVNHTKLSKGILSTFSLISFVFLLFLLEFSNLEIQKIWIYVIFMFINCILFEMARGILKILRVLSRFGKIIKIVCAIVQVVLLFSPSIEYIVGFSQQIEWDIVTIIIVFLSCLIVIFVILEPIIAYIRIFLYNLILPSIKSNQLNPLHHLLYFFIFHENLESELSQYKLI</sequence>
<reference evidence="3" key="1">
    <citation type="submission" date="2021-01" db="EMBL/GenBank/DDBJ databases">
        <authorList>
            <consortium name="Genoscope - CEA"/>
            <person name="William W."/>
        </authorList>
    </citation>
    <scope>NUCLEOTIDE SEQUENCE</scope>
</reference>
<gene>
    <name evidence="3" type="ORF">POCTA_138.1.T0260294</name>
</gene>
<feature type="domain" description="EGF-like" evidence="2">
    <location>
        <begin position="908"/>
        <end position="949"/>
    </location>
</feature>
<comment type="caution">
    <text evidence="3">The sequence shown here is derived from an EMBL/GenBank/DDBJ whole genome shotgun (WGS) entry which is preliminary data.</text>
</comment>
<feature type="transmembrane region" description="Helical" evidence="1">
    <location>
        <begin position="2959"/>
        <end position="2977"/>
    </location>
</feature>
<evidence type="ECO:0000259" key="2">
    <source>
        <dbReference type="SMART" id="SM00181"/>
    </source>
</evidence>
<feature type="domain" description="EGF-like" evidence="2">
    <location>
        <begin position="708"/>
        <end position="750"/>
    </location>
</feature>
<evidence type="ECO:0000313" key="4">
    <source>
        <dbReference type="Proteomes" id="UP000683925"/>
    </source>
</evidence>
<feature type="domain" description="EGF-like" evidence="2">
    <location>
        <begin position="295"/>
        <end position="325"/>
    </location>
</feature>
<feature type="transmembrane region" description="Helical" evidence="1">
    <location>
        <begin position="2989"/>
        <end position="3009"/>
    </location>
</feature>
<evidence type="ECO:0000313" key="3">
    <source>
        <dbReference type="EMBL" id="CAD8152492.1"/>
    </source>
</evidence>
<keyword evidence="1" id="KW-1133">Transmembrane helix</keyword>
<feature type="transmembrane region" description="Helical" evidence="1">
    <location>
        <begin position="2819"/>
        <end position="2839"/>
    </location>
</feature>
<feature type="domain" description="EGF-like" evidence="2">
    <location>
        <begin position="111"/>
        <end position="148"/>
    </location>
</feature>
<keyword evidence="1" id="KW-0472">Membrane</keyword>
<protein>
    <recommendedName>
        <fullName evidence="2">EGF-like domain-containing protein</fullName>
    </recommendedName>
</protein>
<organism evidence="3 4">
    <name type="scientific">Paramecium octaurelia</name>
    <dbReference type="NCBI Taxonomy" id="43137"/>
    <lineage>
        <taxon>Eukaryota</taxon>
        <taxon>Sar</taxon>
        <taxon>Alveolata</taxon>
        <taxon>Ciliophora</taxon>
        <taxon>Intramacronucleata</taxon>
        <taxon>Oligohymenophorea</taxon>
        <taxon>Peniculida</taxon>
        <taxon>Parameciidae</taxon>
        <taxon>Paramecium</taxon>
    </lineage>
</organism>
<dbReference type="OrthoDB" id="313494at2759"/>
<proteinExistence type="predicted"/>
<dbReference type="InterPro" id="IPR000742">
    <property type="entry name" value="EGF"/>
</dbReference>
<feature type="domain" description="EGF-like" evidence="2">
    <location>
        <begin position="1098"/>
        <end position="1127"/>
    </location>
</feature>
<feature type="domain" description="EGF-like" evidence="2">
    <location>
        <begin position="1387"/>
        <end position="1426"/>
    </location>
</feature>
<feature type="domain" description="EGF-like" evidence="2">
    <location>
        <begin position="1340"/>
        <end position="1379"/>
    </location>
</feature>
<keyword evidence="4" id="KW-1185">Reference proteome</keyword>
<name>A0A8S1TMJ6_PAROT</name>
<dbReference type="SMART" id="SM00261">
    <property type="entry name" value="FU"/>
    <property type="match status" value="27"/>
</dbReference>
<feature type="domain" description="EGF-like" evidence="2">
    <location>
        <begin position="1581"/>
        <end position="1618"/>
    </location>
</feature>
<dbReference type="SMART" id="SM00181">
    <property type="entry name" value="EGF"/>
    <property type="match status" value="19"/>
</dbReference>
<dbReference type="OMA" id="FFIFHEN"/>
<evidence type="ECO:0000256" key="1">
    <source>
        <dbReference type="SAM" id="Phobius"/>
    </source>
</evidence>
<feature type="domain" description="EGF-like" evidence="2">
    <location>
        <begin position="1524"/>
        <end position="1573"/>
    </location>
</feature>
<feature type="domain" description="EGF-like" evidence="2">
    <location>
        <begin position="1007"/>
        <end position="1048"/>
    </location>
</feature>
<feature type="domain" description="EGF-like" evidence="2">
    <location>
        <begin position="751"/>
        <end position="784"/>
    </location>
</feature>
<dbReference type="EMBL" id="CAJJDP010000026">
    <property type="protein sequence ID" value="CAD8152492.1"/>
    <property type="molecule type" value="Genomic_DNA"/>
</dbReference>